<evidence type="ECO:0008006" key="5">
    <source>
        <dbReference type="Google" id="ProtNLM"/>
    </source>
</evidence>
<dbReference type="Proteomes" id="UP000438476">
    <property type="component" value="Unassembled WGS sequence"/>
</dbReference>
<evidence type="ECO:0000256" key="2">
    <source>
        <dbReference type="SAM" id="MobiDB-lite"/>
    </source>
</evidence>
<dbReference type="InterPro" id="IPR011990">
    <property type="entry name" value="TPR-like_helical_dom_sf"/>
</dbReference>
<name>A0A6I4T9D5_9SPHN</name>
<evidence type="ECO:0000313" key="4">
    <source>
        <dbReference type="Proteomes" id="UP000438476"/>
    </source>
</evidence>
<keyword evidence="4" id="KW-1185">Reference proteome</keyword>
<evidence type="ECO:0000256" key="1">
    <source>
        <dbReference type="SAM" id="Coils"/>
    </source>
</evidence>
<dbReference type="SUPFAM" id="SSF48452">
    <property type="entry name" value="TPR-like"/>
    <property type="match status" value="1"/>
</dbReference>
<comment type="caution">
    <text evidence="3">The sequence shown here is derived from an EMBL/GenBank/DDBJ whole genome shotgun (WGS) entry which is preliminary data.</text>
</comment>
<feature type="region of interest" description="Disordered" evidence="2">
    <location>
        <begin position="112"/>
        <end position="143"/>
    </location>
</feature>
<dbReference type="AlphaFoldDB" id="A0A6I4T9D5"/>
<accession>A0A6I4T9D5</accession>
<keyword evidence="1" id="KW-0175">Coiled coil</keyword>
<proteinExistence type="predicted"/>
<dbReference type="OrthoDB" id="7390214at2"/>
<feature type="compositionally biased region" description="Polar residues" evidence="2">
    <location>
        <begin position="112"/>
        <end position="129"/>
    </location>
</feature>
<organism evidence="3 4">
    <name type="scientific">Altericroceibacterium endophyticum</name>
    <dbReference type="NCBI Taxonomy" id="1808508"/>
    <lineage>
        <taxon>Bacteria</taxon>
        <taxon>Pseudomonadati</taxon>
        <taxon>Pseudomonadota</taxon>
        <taxon>Alphaproteobacteria</taxon>
        <taxon>Sphingomonadales</taxon>
        <taxon>Erythrobacteraceae</taxon>
        <taxon>Altericroceibacterium</taxon>
    </lineage>
</organism>
<dbReference type="Gene3D" id="1.25.40.10">
    <property type="entry name" value="Tetratricopeptide repeat domain"/>
    <property type="match status" value="1"/>
</dbReference>
<evidence type="ECO:0000313" key="3">
    <source>
        <dbReference type="EMBL" id="MXO66613.1"/>
    </source>
</evidence>
<feature type="compositionally biased region" description="Low complexity" evidence="2">
    <location>
        <begin position="133"/>
        <end position="143"/>
    </location>
</feature>
<feature type="coiled-coil region" evidence="1">
    <location>
        <begin position="72"/>
        <end position="106"/>
    </location>
</feature>
<protein>
    <recommendedName>
        <fullName evidence="5">Tetratricopeptide repeat protein</fullName>
    </recommendedName>
</protein>
<sequence>MACVAIGLGAGSLPAVAQAQDDDARLRKIEAEVRALQRKVFPNGDGRFFTPEVLTPTPAPSQSAAAPSPTVITDILTRLDALEGQLARLTARGEENANAIAQLQQQMNVSASTNTSTAFTPQSAASQPTGVIPAPGKPQAQAPAQQQVAAAAPSAARVAAVQAIPKPQTDDAGDDEYVYGFRLWDAGFFPEAQQQLALFVKNYPNHSRITYGRNLLGRAYLDDGKAEQAAPYFLSNYQADKQAARAPDSLLYLSEAMIAMGDTKRACIALAEFGDTYPALATGRLQGQYERDRSRVKCQ</sequence>
<gene>
    <name evidence="3" type="ORF">GRI91_12675</name>
</gene>
<reference evidence="3 4" key="1">
    <citation type="submission" date="2019-12" db="EMBL/GenBank/DDBJ databases">
        <title>Genomic-based taxomic classification of the family Erythrobacteraceae.</title>
        <authorList>
            <person name="Xu L."/>
        </authorList>
    </citation>
    <scope>NUCLEOTIDE SEQUENCE [LARGE SCALE GENOMIC DNA]</scope>
    <source>
        <strain evidence="3 4">LMG 29518</strain>
    </source>
</reference>
<dbReference type="EMBL" id="WTYT01000005">
    <property type="protein sequence ID" value="MXO66613.1"/>
    <property type="molecule type" value="Genomic_DNA"/>
</dbReference>